<dbReference type="EMBL" id="CP076544">
    <property type="protein sequence ID" value="QWS34859.1"/>
    <property type="molecule type" value="Genomic_DNA"/>
</dbReference>
<organism evidence="1 2">
    <name type="scientific">Curtobacterium aetherium</name>
    <dbReference type="NCBI Taxonomy" id="2841594"/>
    <lineage>
        <taxon>Bacteria</taxon>
        <taxon>Bacillati</taxon>
        <taxon>Actinomycetota</taxon>
        <taxon>Actinomycetes</taxon>
        <taxon>Micrococcales</taxon>
        <taxon>Microbacteriaceae</taxon>
        <taxon>Curtobacterium</taxon>
    </lineage>
</organism>
<keyword evidence="2" id="KW-1185">Reference proteome</keyword>
<evidence type="ECO:0000313" key="1">
    <source>
        <dbReference type="EMBL" id="QWS34859.1"/>
    </source>
</evidence>
<name>A0ACD1E7Q5_9MICO</name>
<dbReference type="Proteomes" id="UP000681794">
    <property type="component" value="Chromosome"/>
</dbReference>
<reference evidence="1" key="1">
    <citation type="submission" date="2021-06" db="EMBL/GenBank/DDBJ databases">
        <authorList>
            <person name="Ellington A.J."/>
            <person name="Bryan N.C."/>
            <person name="Christner B.C."/>
            <person name="Reisch C.R."/>
        </authorList>
    </citation>
    <scope>NUCLEOTIDE SEQUENCE</scope>
    <source>
        <strain evidence="1">L6-1</strain>
    </source>
</reference>
<protein>
    <submittedName>
        <fullName evidence="1">Uncharacterized protein</fullName>
    </submittedName>
</protein>
<evidence type="ECO:0000313" key="2">
    <source>
        <dbReference type="Proteomes" id="UP000681794"/>
    </source>
</evidence>
<proteinExistence type="predicted"/>
<gene>
    <name evidence="1" type="ORF">KM842_06965</name>
</gene>
<sequence length="616" mass="59895">MPESERPRRSVPAWVTAPPEDADAPASSAPTVASAADLAVGAAAAGTAVAVASSSSTPSGPEAHPTSAPPVLDPHAAVPDYPPVPELLPPAPTSPNVDTVPFSTVAGAHPAPGADPAAAPEVRATRSARRAAGRHDGGQPAVPRADTLSAAGMALPVAPVLGGPQAPGPGAPDGTVDRPDGSASAGTMPARRGPGGGAAPGRPDGQGHPAVTGHLAGAGRPADVGRPDGLTPAVLPGAVGRTLPGAPGGTPAPAGAPEVSWTPPTLPGPPAGASAVAAPTAPPAPIVPSAGQPRFSVPGLEHVVVEGTEPEPVGPIGYRTPARFARQQARVVPPAVTALPSPAGAPPSFDALLAAPAPTTALPFVDPTAATATATATDGAQHSGAHLAGSTPPVVPAPAGPGATGQDDAARRPSVAGAEPDASTHAAHAPTPAREHRNASPERARTPRRPGLLRRRSAEAPKLRATAVPVPAQADTAPSVERVTDATTGLQTATETPAPSRPARTGAGPAARRSLGPTPGALLGAVAGLGTIGLAAWWFTAPATVHAVGVVLGLLAVLVSVVTMRNPATTWQRPVALLGAVLGTVGTLVLLWAVAVALGAPLPDITGTGTVPTIAP</sequence>
<accession>A0ACD1E7Q5</accession>